<proteinExistence type="predicted"/>
<feature type="region of interest" description="Disordered" evidence="1">
    <location>
        <begin position="341"/>
        <end position="370"/>
    </location>
</feature>
<evidence type="ECO:0000256" key="1">
    <source>
        <dbReference type="SAM" id="MobiDB-lite"/>
    </source>
</evidence>
<dbReference type="Pfam" id="PF12118">
    <property type="entry name" value="SprA-related"/>
    <property type="match status" value="1"/>
</dbReference>
<dbReference type="RefSeq" id="WP_059743789.1">
    <property type="nucleotide sequence ID" value="NZ_LRDC01000001.1"/>
</dbReference>
<dbReference type="EMBL" id="LRDC01000001">
    <property type="protein sequence ID" value="KVX03244.1"/>
    <property type="molecule type" value="Genomic_DNA"/>
</dbReference>
<reference evidence="2 3" key="1">
    <citation type="submission" date="2016-01" db="EMBL/GenBank/DDBJ databases">
        <title>Draft genome of the antarctic isolate Shewanella frigidimarina Ag06-30.</title>
        <authorList>
            <person name="Parmeciano Di Noto G."/>
            <person name="Vazquez S."/>
            <person name="Mac Cormack W."/>
            <person name="Iriarte A."/>
            <person name="Quiroga C."/>
        </authorList>
    </citation>
    <scope>NUCLEOTIDE SEQUENCE [LARGE SCALE GENOMIC DNA]</scope>
    <source>
        <strain evidence="2 3">Ag06-30</strain>
    </source>
</reference>
<dbReference type="AlphaFoldDB" id="A0A106C2W5"/>
<feature type="compositionally biased region" description="Polar residues" evidence="1">
    <location>
        <begin position="342"/>
        <end position="370"/>
    </location>
</feature>
<evidence type="ECO:0008006" key="4">
    <source>
        <dbReference type="Google" id="ProtNLM"/>
    </source>
</evidence>
<evidence type="ECO:0000313" key="3">
    <source>
        <dbReference type="Proteomes" id="UP000055702"/>
    </source>
</evidence>
<feature type="compositionally biased region" description="Polar residues" evidence="1">
    <location>
        <begin position="175"/>
        <end position="215"/>
    </location>
</feature>
<evidence type="ECO:0000313" key="2">
    <source>
        <dbReference type="EMBL" id="KVX03244.1"/>
    </source>
</evidence>
<gene>
    <name evidence="2" type="ORF">AWJ07_01335</name>
</gene>
<organism evidence="2">
    <name type="scientific">Shewanella frigidimarina</name>
    <dbReference type="NCBI Taxonomy" id="56812"/>
    <lineage>
        <taxon>Bacteria</taxon>
        <taxon>Pseudomonadati</taxon>
        <taxon>Pseudomonadota</taxon>
        <taxon>Gammaproteobacteria</taxon>
        <taxon>Alteromonadales</taxon>
        <taxon>Shewanellaceae</taxon>
        <taxon>Shewanella</taxon>
    </lineage>
</organism>
<comment type="caution">
    <text evidence="2">The sequence shown here is derived from an EMBL/GenBank/DDBJ whole genome shotgun (WGS) entry which is preliminary data.</text>
</comment>
<name>A0A106C2W5_SHEFR</name>
<feature type="region of interest" description="Disordered" evidence="1">
    <location>
        <begin position="175"/>
        <end position="230"/>
    </location>
</feature>
<accession>A0A106C2W5</accession>
<sequence>MNAAMVSANTGSVNNTAQLNHRNSLSAPQAQPASVKVIDAQPEIIHSNQVRNSSVKSSSLKSSPIQTTVTSAFKASVDFKPNLSADTHQNAPSNSVFANTNGVKPPQIVAADPFNSYSLKSGPLNLTGVLNRSTIQTQATDVAAGTFVSTAKPARTSNGEVVNAQQPVVNIFNQPSDVSATETNTSAVATNRTEQNSSVDESSVNTEPQASNSQDDSAEKQVEQQVNDKQQQIEQAEIKQVDQLAQRDTEVKTHEQAHAAVGGSLAQSPSYQYEKGPDGRRYAVDGEVNIDVSTVDGDAQATLTKMQKVYASAMAPVQPSMADIRVAAQALQNMNEAKKELITNNSDSVSSTKTNNSRAPNSQTLTNDSLNADDSNISLLSSNHSVSAEQSHSTIANDTTAVNDSTSQSLPSPERYSQQHQSIEIYV</sequence>
<protein>
    <recommendedName>
        <fullName evidence="4">SrpA-related protein</fullName>
    </recommendedName>
</protein>
<dbReference type="Proteomes" id="UP000055702">
    <property type="component" value="Unassembled WGS sequence"/>
</dbReference>
<dbReference type="InterPro" id="IPR021973">
    <property type="entry name" value="SprA-related"/>
</dbReference>
<feature type="region of interest" description="Disordered" evidence="1">
    <location>
        <begin position="383"/>
        <end position="427"/>
    </location>
</feature>
<feature type="region of interest" description="Disordered" evidence="1">
    <location>
        <begin position="258"/>
        <end position="279"/>
    </location>
</feature>